<comment type="caution">
    <text evidence="1">The sequence shown here is derived from an EMBL/GenBank/DDBJ whole genome shotgun (WGS) entry which is preliminary data.</text>
</comment>
<evidence type="ECO:0000313" key="1">
    <source>
        <dbReference type="EMBL" id="OGF28811.1"/>
    </source>
</evidence>
<dbReference type="STRING" id="1797995.A2242_02205"/>
<dbReference type="EMBL" id="MFGC01000006">
    <property type="protein sequence ID" value="OGF28811.1"/>
    <property type="molecule type" value="Genomic_DNA"/>
</dbReference>
<organism evidence="1 2">
    <name type="scientific">Candidatus Falkowbacteria bacterium RIFOXYA2_FULL_47_9</name>
    <dbReference type="NCBI Taxonomy" id="1797995"/>
    <lineage>
        <taxon>Bacteria</taxon>
        <taxon>Candidatus Falkowiibacteriota</taxon>
    </lineage>
</organism>
<sequence>MYNTQVATKNQVNNLLQEIRTLRSVVIGWIGKDTEGSYNPHFVKRVLKASKDKPIANFKDKATFLRMLKD</sequence>
<evidence type="ECO:0000313" key="2">
    <source>
        <dbReference type="Proteomes" id="UP000178925"/>
    </source>
</evidence>
<dbReference type="Proteomes" id="UP000178925">
    <property type="component" value="Unassembled WGS sequence"/>
</dbReference>
<proteinExistence type="predicted"/>
<reference evidence="1 2" key="1">
    <citation type="journal article" date="2016" name="Nat. Commun.">
        <title>Thousands of microbial genomes shed light on interconnected biogeochemical processes in an aquifer system.</title>
        <authorList>
            <person name="Anantharaman K."/>
            <person name="Brown C.T."/>
            <person name="Hug L.A."/>
            <person name="Sharon I."/>
            <person name="Castelle C.J."/>
            <person name="Probst A.J."/>
            <person name="Thomas B.C."/>
            <person name="Singh A."/>
            <person name="Wilkins M.J."/>
            <person name="Karaoz U."/>
            <person name="Brodie E.L."/>
            <person name="Williams K.H."/>
            <person name="Hubbard S.S."/>
            <person name="Banfield J.F."/>
        </authorList>
    </citation>
    <scope>NUCLEOTIDE SEQUENCE [LARGE SCALE GENOMIC DNA]</scope>
</reference>
<protein>
    <submittedName>
        <fullName evidence="1">Uncharacterized protein</fullName>
    </submittedName>
</protein>
<dbReference type="AlphaFoldDB" id="A0A1F5SRK1"/>
<name>A0A1F5SRK1_9BACT</name>
<accession>A0A1F5SRK1</accession>
<gene>
    <name evidence="1" type="ORF">A2242_02205</name>
</gene>